<gene>
    <name evidence="15" type="primary">GLMP</name>
</gene>
<dbReference type="PANTHER" id="PTHR31981">
    <property type="entry name" value="GLYCOSYLATED LYSOSOMAL MEMBRANE PROTEIN"/>
    <property type="match status" value="1"/>
</dbReference>
<organism evidence="15 16">
    <name type="scientific">Ornithorhynchus anatinus</name>
    <name type="common">Duckbill platypus</name>
    <dbReference type="NCBI Taxonomy" id="9258"/>
    <lineage>
        <taxon>Eukaryota</taxon>
        <taxon>Metazoa</taxon>
        <taxon>Chordata</taxon>
        <taxon>Craniata</taxon>
        <taxon>Vertebrata</taxon>
        <taxon>Euteleostomi</taxon>
        <taxon>Mammalia</taxon>
        <taxon>Monotremata</taxon>
        <taxon>Ornithorhynchidae</taxon>
        <taxon>Ornithorhynchus</taxon>
    </lineage>
</organism>
<dbReference type="AlphaFoldDB" id="K7E9Q5"/>
<dbReference type="GO" id="GO:0005765">
    <property type="term" value="C:lysosomal membrane"/>
    <property type="evidence" value="ECO:0007669"/>
    <property type="project" value="UniProtKB-SubCell"/>
</dbReference>
<evidence type="ECO:0000313" key="16">
    <source>
        <dbReference type="Proteomes" id="UP000002279"/>
    </source>
</evidence>
<evidence type="ECO:0000256" key="10">
    <source>
        <dbReference type="ARBA" id="ARBA00024189"/>
    </source>
</evidence>
<reference evidence="15 16" key="1">
    <citation type="journal article" date="2008" name="Nature">
        <title>Genome analysis of the platypus reveals unique signatures of evolution.</title>
        <authorList>
            <person name="Warren W.C."/>
            <person name="Hillier L.W."/>
            <person name="Marshall Graves J.A."/>
            <person name="Birney E."/>
            <person name="Ponting C.P."/>
            <person name="Grutzner F."/>
            <person name="Belov K."/>
            <person name="Miller W."/>
            <person name="Clarke L."/>
            <person name="Chinwalla A.T."/>
            <person name="Yang S.P."/>
            <person name="Heger A."/>
            <person name="Locke D.P."/>
            <person name="Miethke P."/>
            <person name="Waters P.D."/>
            <person name="Veyrunes F."/>
            <person name="Fulton L."/>
            <person name="Fulton B."/>
            <person name="Graves T."/>
            <person name="Wallis J."/>
            <person name="Puente X.S."/>
            <person name="Lopez-Otin C."/>
            <person name="Ordonez G.R."/>
            <person name="Eichler E.E."/>
            <person name="Chen L."/>
            <person name="Cheng Z."/>
            <person name="Deakin J.E."/>
            <person name="Alsop A."/>
            <person name="Thompson K."/>
            <person name="Kirby P."/>
            <person name="Papenfuss A.T."/>
            <person name="Wakefield M.J."/>
            <person name="Olender T."/>
            <person name="Lancet D."/>
            <person name="Huttley G.A."/>
            <person name="Smit A.F."/>
            <person name="Pask A."/>
            <person name="Temple-Smith P."/>
            <person name="Batzer M.A."/>
            <person name="Walker J.A."/>
            <person name="Konkel M.K."/>
            <person name="Harris R.S."/>
            <person name="Whittington C.M."/>
            <person name="Wong E.S."/>
            <person name="Gemmell N.J."/>
            <person name="Buschiazzo E."/>
            <person name="Vargas Jentzsch I.M."/>
            <person name="Merkel A."/>
            <person name="Schmitz J."/>
            <person name="Zemann A."/>
            <person name="Churakov G."/>
            <person name="Kriegs J.O."/>
            <person name="Brosius J."/>
            <person name="Murchison E.P."/>
            <person name="Sachidanandam R."/>
            <person name="Smith C."/>
            <person name="Hannon G.J."/>
            <person name="Tsend-Ayush E."/>
            <person name="McMillan D."/>
            <person name="Attenborough R."/>
            <person name="Rens W."/>
            <person name="Ferguson-Smith M."/>
            <person name="Lefevre C.M."/>
            <person name="Sharp J.A."/>
            <person name="Nicholas K.R."/>
            <person name="Ray D.A."/>
            <person name="Kube M."/>
            <person name="Reinhardt R."/>
            <person name="Pringle T.H."/>
            <person name="Taylor J."/>
            <person name="Jones R.C."/>
            <person name="Nixon B."/>
            <person name="Dacheux J.L."/>
            <person name="Niwa H."/>
            <person name="Sekita Y."/>
            <person name="Huang X."/>
            <person name="Stark A."/>
            <person name="Kheradpour P."/>
            <person name="Kellis M."/>
            <person name="Flicek P."/>
            <person name="Chen Y."/>
            <person name="Webber C."/>
            <person name="Hardison R."/>
            <person name="Nelson J."/>
            <person name="Hallsworth-Pepin K."/>
            <person name="Delehaunty K."/>
            <person name="Markovic C."/>
            <person name="Minx P."/>
            <person name="Feng Y."/>
            <person name="Kremitzki C."/>
            <person name="Mitreva M."/>
            <person name="Glasscock J."/>
            <person name="Wylie T."/>
            <person name="Wohldmann P."/>
            <person name="Thiru P."/>
            <person name="Nhan M.N."/>
            <person name="Pohl C.S."/>
            <person name="Smith S.M."/>
            <person name="Hou S."/>
            <person name="Nefedov M."/>
            <person name="de Jong P.J."/>
            <person name="Renfree M.B."/>
            <person name="Mardis E.R."/>
            <person name="Wilson R.K."/>
        </authorList>
    </citation>
    <scope>NUCLEOTIDE SEQUENCE [LARGE SCALE GENOMIC DNA]</scope>
    <source>
        <strain evidence="15 16">Glennie</strain>
    </source>
</reference>
<dbReference type="Proteomes" id="UP000002279">
    <property type="component" value="Chromosome X5"/>
</dbReference>
<evidence type="ECO:0000256" key="2">
    <source>
        <dbReference type="ARBA" id="ARBA00018820"/>
    </source>
</evidence>
<comment type="function">
    <text evidence="9">Required to protect lysosomal transporter MFSD1 from lysosomal proteolysis and for MFSD1 lysosomal localization.</text>
</comment>
<comment type="similarity">
    <text evidence="1">Belongs to the GLMP family.</text>
</comment>
<evidence type="ECO:0000256" key="1">
    <source>
        <dbReference type="ARBA" id="ARBA00010599"/>
    </source>
</evidence>
<evidence type="ECO:0000256" key="11">
    <source>
        <dbReference type="ARBA" id="ARBA00030059"/>
    </source>
</evidence>
<dbReference type="GO" id="GO:0045944">
    <property type="term" value="P:positive regulation of transcription by RNA polymerase II"/>
    <property type="evidence" value="ECO:0007669"/>
    <property type="project" value="Ensembl"/>
</dbReference>
<keyword evidence="4 14" id="KW-0732">Signal</keyword>
<dbReference type="OrthoDB" id="6264340at2759"/>
<sequence>MGGSEEVGGHGGPSPPLLLLLLLVPGPVLAAAPQPGEPRNVTLELSPGWPGPGPPPNVLHVRAAGTQSTVHVVWSSERGAPTGLLVATDRPDSVLHINWTRLLGPDPAGALSVQPSASVRFAAVLLLTKLFEEANSLGPGIYPPYPLTNFSWDQLGPTLNASTLTATFRGRPAADPAAAFARGSLALRVRAFADHGRPRLPPRLLHVPGSCQLQLELDGVAPRGNRSVFGLEVLTLSRGPGPRPGPLPRLEELSSIDDEYSPAVFQLVRLLWGSPTSGFLQWRPVAFSSPGAERGGALPARVDAPSPATGETPPSLLLRAFFGPGPYPDLTALNLSWGGPEGAAYEDHRYLSWSALLGVGAPPADDFSPLVLGITATALGAPVLLLLAGGLALLLLRRRQSEYDLIN</sequence>
<keyword evidence="6 13" id="KW-0472">Membrane</keyword>
<dbReference type="FunCoup" id="K7E9Q5">
    <property type="interactions" value="1098"/>
</dbReference>
<protein>
    <recommendedName>
        <fullName evidence="2">Glycosylated lysosomal membrane protein</fullName>
    </recommendedName>
    <alternativeName>
        <fullName evidence="11">Lysosomal protein NCU-G1</fullName>
    </alternativeName>
</protein>
<dbReference type="InterPro" id="IPR029382">
    <property type="entry name" value="NCU-G1"/>
</dbReference>
<keyword evidence="3 13" id="KW-0812">Transmembrane</keyword>
<reference evidence="15" key="2">
    <citation type="submission" date="2025-08" db="UniProtKB">
        <authorList>
            <consortium name="Ensembl"/>
        </authorList>
    </citation>
    <scope>IDENTIFICATION</scope>
    <source>
        <strain evidence="15">Glennie</strain>
    </source>
</reference>
<comment type="subunit">
    <text evidence="12">Interacts (via lumenal domain) with lysosomal protein MFSD1; the interaction starts while both proteins are still in the endoplasmic reticulum and is required for stabilization of MFSD1 in lysosomes but has no direct effect on its targeting to lysosomes or transporter activity.</text>
</comment>
<evidence type="ECO:0000256" key="9">
    <source>
        <dbReference type="ARBA" id="ARBA00024176"/>
    </source>
</evidence>
<dbReference type="InParanoid" id="K7E9Q5"/>
<feature type="chain" id="PRO_5028350206" description="Glycosylated lysosomal membrane protein" evidence="14">
    <location>
        <begin position="31"/>
        <end position="407"/>
    </location>
</feature>
<reference evidence="15" key="3">
    <citation type="submission" date="2025-09" db="UniProtKB">
        <authorList>
            <consortium name="Ensembl"/>
        </authorList>
    </citation>
    <scope>IDENTIFICATION</scope>
    <source>
        <strain evidence="15">Glennie</strain>
    </source>
</reference>
<dbReference type="Ensembl" id="ENSOANT00000039503.2">
    <property type="protein sequence ID" value="ENSOANP00000030262.2"/>
    <property type="gene ID" value="ENSOANG00000031128.2"/>
</dbReference>
<dbReference type="HOGENOM" id="CLU_040225_1_0_1"/>
<dbReference type="eggNOG" id="ENOG502QSBM">
    <property type="taxonomic scope" value="Eukaryota"/>
</dbReference>
<keyword evidence="8" id="KW-0458">Lysosome</keyword>
<keyword evidence="7" id="KW-0325">Glycoprotein</keyword>
<feature type="transmembrane region" description="Helical" evidence="13">
    <location>
        <begin position="370"/>
        <end position="396"/>
    </location>
</feature>
<dbReference type="OMA" id="TLHYLWD"/>
<keyword evidence="5 13" id="KW-1133">Transmembrane helix</keyword>
<proteinExistence type="inferred from homology"/>
<keyword evidence="16" id="KW-1185">Reference proteome</keyword>
<dbReference type="GO" id="GO:0005634">
    <property type="term" value="C:nucleus"/>
    <property type="evidence" value="ECO:0007669"/>
    <property type="project" value="Ensembl"/>
</dbReference>
<evidence type="ECO:0000256" key="6">
    <source>
        <dbReference type="ARBA" id="ARBA00023136"/>
    </source>
</evidence>
<evidence type="ECO:0000256" key="7">
    <source>
        <dbReference type="ARBA" id="ARBA00023180"/>
    </source>
</evidence>
<dbReference type="Bgee" id="ENSOANG00000031128">
    <property type="expression patterns" value="Expressed in adult mammalian kidney and 7 other cell types or tissues"/>
</dbReference>
<evidence type="ECO:0000313" key="15">
    <source>
        <dbReference type="Ensembl" id="ENSOANP00000030262.2"/>
    </source>
</evidence>
<accession>K7E9Q5</accession>
<dbReference type="GeneTree" id="ENSGT00390000005131"/>
<evidence type="ECO:0000256" key="13">
    <source>
        <dbReference type="SAM" id="Phobius"/>
    </source>
</evidence>
<feature type="signal peptide" evidence="14">
    <location>
        <begin position="1"/>
        <end position="30"/>
    </location>
</feature>
<dbReference type="Pfam" id="PF15065">
    <property type="entry name" value="NCU-G1"/>
    <property type="match status" value="1"/>
</dbReference>
<comment type="subcellular location">
    <subcellularLocation>
        <location evidence="10">Lysosome membrane</location>
        <topology evidence="10">Single-pass type I membrane protein</topology>
        <orientation evidence="10">Lumenal side</orientation>
    </subcellularLocation>
</comment>
<dbReference type="GO" id="GO:0005764">
    <property type="term" value="C:lysosome"/>
    <property type="evidence" value="ECO:0000318"/>
    <property type="project" value="GO_Central"/>
</dbReference>
<evidence type="ECO:0000256" key="14">
    <source>
        <dbReference type="SAM" id="SignalP"/>
    </source>
</evidence>
<evidence type="ECO:0000256" key="3">
    <source>
        <dbReference type="ARBA" id="ARBA00022692"/>
    </source>
</evidence>
<name>K7E9Q5_ORNAN</name>
<evidence type="ECO:0000256" key="4">
    <source>
        <dbReference type="ARBA" id="ARBA00022729"/>
    </source>
</evidence>
<dbReference type="PANTHER" id="PTHR31981:SF1">
    <property type="entry name" value="GLYCOSYLATED LYSOSOMAL MEMBRANE PROTEIN"/>
    <property type="match status" value="1"/>
</dbReference>
<evidence type="ECO:0000256" key="12">
    <source>
        <dbReference type="ARBA" id="ARBA00044960"/>
    </source>
</evidence>
<evidence type="ECO:0000256" key="8">
    <source>
        <dbReference type="ARBA" id="ARBA00023228"/>
    </source>
</evidence>
<evidence type="ECO:0000256" key="5">
    <source>
        <dbReference type="ARBA" id="ARBA00022989"/>
    </source>
</evidence>
<dbReference type="GO" id="GO:0005829">
    <property type="term" value="C:cytosol"/>
    <property type="evidence" value="ECO:0007669"/>
    <property type="project" value="Ensembl"/>
</dbReference>